<feature type="transmembrane region" description="Helical" evidence="1">
    <location>
        <begin position="367"/>
        <end position="387"/>
    </location>
</feature>
<proteinExistence type="predicted"/>
<accession>A0A7W6A0B0</accession>
<organism evidence="2 3">
    <name type="scientific">Novosphingobium hassiacum</name>
    <dbReference type="NCBI Taxonomy" id="173676"/>
    <lineage>
        <taxon>Bacteria</taxon>
        <taxon>Pseudomonadati</taxon>
        <taxon>Pseudomonadota</taxon>
        <taxon>Alphaproteobacteria</taxon>
        <taxon>Sphingomonadales</taxon>
        <taxon>Sphingomonadaceae</taxon>
        <taxon>Novosphingobium</taxon>
    </lineage>
</organism>
<keyword evidence="3" id="KW-1185">Reference proteome</keyword>
<reference evidence="2 3" key="1">
    <citation type="submission" date="2020-08" db="EMBL/GenBank/DDBJ databases">
        <title>Genomic Encyclopedia of Type Strains, Phase IV (KMG-IV): sequencing the most valuable type-strain genomes for metagenomic binning, comparative biology and taxonomic classification.</title>
        <authorList>
            <person name="Goeker M."/>
        </authorList>
    </citation>
    <scope>NUCLEOTIDE SEQUENCE [LARGE SCALE GENOMIC DNA]</scope>
    <source>
        <strain evidence="2 3">DSM 14552</strain>
    </source>
</reference>
<keyword evidence="1" id="KW-1133">Transmembrane helix</keyword>
<comment type="caution">
    <text evidence="2">The sequence shown here is derived from an EMBL/GenBank/DDBJ whole genome shotgun (WGS) entry which is preliminary data.</text>
</comment>
<dbReference type="Proteomes" id="UP000562395">
    <property type="component" value="Unassembled WGS sequence"/>
</dbReference>
<name>A0A7W6A0B0_9SPHN</name>
<protein>
    <submittedName>
        <fullName evidence="2">Putative iron-regulated membrane protein</fullName>
    </submittedName>
</protein>
<dbReference type="RefSeq" id="WP_183614732.1">
    <property type="nucleotide sequence ID" value="NZ_JACICY010000011.1"/>
</dbReference>
<evidence type="ECO:0000313" key="2">
    <source>
        <dbReference type="EMBL" id="MBB3862227.1"/>
    </source>
</evidence>
<dbReference type="PANTHER" id="PTHR34219">
    <property type="entry name" value="IRON-REGULATED INNER MEMBRANE PROTEIN-RELATED"/>
    <property type="match status" value="1"/>
</dbReference>
<dbReference type="PANTHER" id="PTHR34219:SF1">
    <property type="entry name" value="PEPSY DOMAIN-CONTAINING PROTEIN"/>
    <property type="match status" value="1"/>
</dbReference>
<dbReference type="AlphaFoldDB" id="A0A7W6A0B0"/>
<sequence length="459" mass="49742">MNRESKAAAIYRKIWRWHFYAGLFVMPMIAVLSITGAIYLFKPQIDAWEERAFAGLPTRGSVAPEAQVAAALSAFPGKQMQAYRLPARTGDAAMILLSRPNDRQVLDVFVSPQGKVLGSIDPATRIAQIAHDVHGQLLLGRRGSWLVELAASWAIVMILSGLYLWWPRRAGLGGVVWPRFGRGRRTLLRDVHAVTGFWVAGLALVLLATGLPWASVWGSGFKAVRSELGLVKGRQAWSTGGEAAEVDPHAMHDHNVMAGPENSRVTRTTEGPTLSTFVAKAQSQHLPFPVMIVPPGAPQAFGAPPRPDWTVRSDTQNRPLAQTLRFDAATGALIARETFADSHPIDRIVGYGIAWHEGALFGVVNQIIGLATALMLITLSVSGFLMWRRQKARNRLGAPLPATQSGSSLKLLAIIVGLAALLPMLAISIPLVLAIEWLLLRRIPGAARWLGLDEGASPP</sequence>
<evidence type="ECO:0000313" key="3">
    <source>
        <dbReference type="Proteomes" id="UP000562395"/>
    </source>
</evidence>
<evidence type="ECO:0000256" key="1">
    <source>
        <dbReference type="SAM" id="Phobius"/>
    </source>
</evidence>
<feature type="transmembrane region" description="Helical" evidence="1">
    <location>
        <begin position="408"/>
        <end position="435"/>
    </location>
</feature>
<feature type="transmembrane region" description="Helical" evidence="1">
    <location>
        <begin position="145"/>
        <end position="166"/>
    </location>
</feature>
<keyword evidence="1" id="KW-0812">Transmembrane</keyword>
<feature type="transmembrane region" description="Helical" evidence="1">
    <location>
        <begin position="187"/>
        <end position="211"/>
    </location>
</feature>
<keyword evidence="1" id="KW-0472">Membrane</keyword>
<dbReference type="EMBL" id="JACICY010000011">
    <property type="protein sequence ID" value="MBB3862227.1"/>
    <property type="molecule type" value="Genomic_DNA"/>
</dbReference>
<gene>
    <name evidence="2" type="ORF">GGQ88_003525</name>
</gene>
<dbReference type="InterPro" id="IPR005625">
    <property type="entry name" value="PepSY-ass_TM"/>
</dbReference>
<dbReference type="Pfam" id="PF03929">
    <property type="entry name" value="PepSY_TM"/>
    <property type="match status" value="1"/>
</dbReference>
<feature type="transmembrane region" description="Helical" evidence="1">
    <location>
        <begin position="20"/>
        <end position="41"/>
    </location>
</feature>